<feature type="transmembrane region" description="Helical" evidence="8">
    <location>
        <begin position="361"/>
        <end position="386"/>
    </location>
</feature>
<evidence type="ECO:0000256" key="3">
    <source>
        <dbReference type="ARBA" id="ARBA00022475"/>
    </source>
</evidence>
<dbReference type="GO" id="GO:0005436">
    <property type="term" value="F:sodium:phosphate symporter activity"/>
    <property type="evidence" value="ECO:0007669"/>
    <property type="project" value="InterPro"/>
</dbReference>
<name>A0AAE0XXX5_9GAST</name>
<evidence type="ECO:0000256" key="2">
    <source>
        <dbReference type="ARBA" id="ARBA00005808"/>
    </source>
</evidence>
<feature type="region of interest" description="Disordered" evidence="7">
    <location>
        <begin position="1"/>
        <end position="58"/>
    </location>
</feature>
<comment type="similarity">
    <text evidence="2">Belongs to the SLC34A transporter family.</text>
</comment>
<protein>
    <submittedName>
        <fullName evidence="9">Uncharacterized protein</fullName>
    </submittedName>
</protein>
<evidence type="ECO:0000313" key="10">
    <source>
        <dbReference type="Proteomes" id="UP001283361"/>
    </source>
</evidence>
<evidence type="ECO:0000256" key="8">
    <source>
        <dbReference type="SAM" id="Phobius"/>
    </source>
</evidence>
<feature type="transmembrane region" description="Helical" evidence="8">
    <location>
        <begin position="526"/>
        <end position="545"/>
    </location>
</feature>
<evidence type="ECO:0000256" key="1">
    <source>
        <dbReference type="ARBA" id="ARBA00004424"/>
    </source>
</evidence>
<evidence type="ECO:0000256" key="6">
    <source>
        <dbReference type="ARBA" id="ARBA00023136"/>
    </source>
</evidence>
<organism evidence="9 10">
    <name type="scientific">Elysia crispata</name>
    <name type="common">lettuce slug</name>
    <dbReference type="NCBI Taxonomy" id="231223"/>
    <lineage>
        <taxon>Eukaryota</taxon>
        <taxon>Metazoa</taxon>
        <taxon>Spiralia</taxon>
        <taxon>Lophotrochozoa</taxon>
        <taxon>Mollusca</taxon>
        <taxon>Gastropoda</taxon>
        <taxon>Heterobranchia</taxon>
        <taxon>Euthyneura</taxon>
        <taxon>Panpulmonata</taxon>
        <taxon>Sacoglossa</taxon>
        <taxon>Placobranchoidea</taxon>
        <taxon>Plakobranchidae</taxon>
        <taxon>Elysia</taxon>
    </lineage>
</organism>
<evidence type="ECO:0000256" key="7">
    <source>
        <dbReference type="SAM" id="MobiDB-lite"/>
    </source>
</evidence>
<sequence length="685" mass="74158">MTDEGAEVMKSSFTKQNGNQTTLSDSEKASRLNGKPLKTEKMDAEQTVQLEEDEDEENFKDLPGHEKFRTVAIIIGKLTAFLASLYFFICSLGLLEAAFQLLGGKTAGKAFSSGVLSNPFAGLMIGVLATVLVQSSSTSSSIVVTMVGSNIIPVEKAVPIIMGANIGTSVTNTVVSLAQATDRKQFRLAFAGATVHDMFNWLSVLVLLPLEIAVGYLSWLSKAIVDTMGLEGNNEKTPDMLKAITGPFIKSIVKVNKNIISDVAAQSNGTVGDVLKRWCVTEEVEVNKTDSHENQITVQCDQVNASSPMASVCDDLVASKGIDPSSPVQLEVGYVSMYATFEMRNVERCHNLFAQTDLSDAAAGGILLILALILIMTTLYLIVKILNSMLSGSVSKMIRRTINSDLPDPFSFLTGYLALLVGVGMTILVQSSSVFTSTLTPLVGLGIVSVERMYPMTLGSNVGTTVTAILAALSQSGDTLKHALQIAMCHLFFNLSGILLFYPVPFMRWPIAMAKALGRTTAKHRWFAIFYLIAMFVVLPGSVFALSFAGWVVLTAVALPILLLFLTVILINVLQRKKPGVLPAVLRNWEFLPLCFHSLKPIDRLIELTCRCRFCQTLQHAAKDSGEDFDFDDAPNNAVEVSENFASSTANVSNEDRELLPVTEGAFTISSGMNGVHNSAFNERL</sequence>
<feature type="transmembrane region" description="Helical" evidence="8">
    <location>
        <begin position="199"/>
        <end position="219"/>
    </location>
</feature>
<comment type="caution">
    <text evidence="9">The sequence shown here is derived from an EMBL/GenBank/DDBJ whole genome shotgun (WGS) entry which is preliminary data.</text>
</comment>
<dbReference type="PANTHER" id="PTHR10010">
    <property type="entry name" value="SOLUTE CARRIER FAMILY 34 SODIUM PHOSPHATE , MEMBER 2-RELATED"/>
    <property type="match status" value="1"/>
</dbReference>
<feature type="transmembrane region" description="Helical" evidence="8">
    <location>
        <begin position="551"/>
        <end position="574"/>
    </location>
</feature>
<evidence type="ECO:0000256" key="4">
    <source>
        <dbReference type="ARBA" id="ARBA00022692"/>
    </source>
</evidence>
<dbReference type="NCBIfam" id="NF037997">
    <property type="entry name" value="Na_Pi_symport"/>
    <property type="match status" value="1"/>
</dbReference>
<feature type="transmembrane region" description="Helical" evidence="8">
    <location>
        <begin position="483"/>
        <end position="505"/>
    </location>
</feature>
<keyword evidence="6 8" id="KW-0472">Membrane</keyword>
<evidence type="ECO:0000313" key="9">
    <source>
        <dbReference type="EMBL" id="KAK3725565.1"/>
    </source>
</evidence>
<feature type="transmembrane region" description="Helical" evidence="8">
    <location>
        <begin position="458"/>
        <end position="477"/>
    </location>
</feature>
<keyword evidence="5 8" id="KW-1133">Transmembrane helix</keyword>
<dbReference type="PANTHER" id="PTHR10010:SF46">
    <property type="entry name" value="SODIUM-DEPENDENT PHOSPHATE TRANSPORT PROTEIN 2B"/>
    <property type="match status" value="1"/>
</dbReference>
<dbReference type="NCBIfam" id="TIGR01013">
    <property type="entry name" value="2a58"/>
    <property type="match status" value="1"/>
</dbReference>
<evidence type="ECO:0000256" key="5">
    <source>
        <dbReference type="ARBA" id="ARBA00022989"/>
    </source>
</evidence>
<gene>
    <name evidence="9" type="ORF">RRG08_042984</name>
</gene>
<proteinExistence type="inferred from homology"/>
<comment type="subcellular location">
    <subcellularLocation>
        <location evidence="1">Apical cell membrane</location>
        <topology evidence="1">Multi-pass membrane protein</topology>
    </subcellularLocation>
</comment>
<reference evidence="9" key="1">
    <citation type="journal article" date="2023" name="G3 (Bethesda)">
        <title>A reference genome for the long-term kleptoplast-retaining sea slug Elysia crispata morphotype clarki.</title>
        <authorList>
            <person name="Eastman K.E."/>
            <person name="Pendleton A.L."/>
            <person name="Shaikh M.A."/>
            <person name="Suttiyut T."/>
            <person name="Ogas R."/>
            <person name="Tomko P."/>
            <person name="Gavelis G."/>
            <person name="Widhalm J.R."/>
            <person name="Wisecaver J.H."/>
        </authorList>
    </citation>
    <scope>NUCLEOTIDE SEQUENCE</scope>
    <source>
        <strain evidence="9">ECLA1</strain>
    </source>
</reference>
<dbReference type="AlphaFoldDB" id="A0AAE0XXX5"/>
<dbReference type="InterPro" id="IPR003841">
    <property type="entry name" value="Na/Pi_transpt"/>
</dbReference>
<dbReference type="Pfam" id="PF02690">
    <property type="entry name" value="Na_Pi_cotrans"/>
    <property type="match status" value="2"/>
</dbReference>
<dbReference type="Proteomes" id="UP001283361">
    <property type="component" value="Unassembled WGS sequence"/>
</dbReference>
<feature type="compositionally biased region" description="Polar residues" evidence="7">
    <location>
        <begin position="11"/>
        <end position="24"/>
    </location>
</feature>
<dbReference type="GO" id="GO:0016324">
    <property type="term" value="C:apical plasma membrane"/>
    <property type="evidence" value="ECO:0007669"/>
    <property type="project" value="UniProtKB-SubCell"/>
</dbReference>
<keyword evidence="3" id="KW-1003">Cell membrane</keyword>
<keyword evidence="10" id="KW-1185">Reference proteome</keyword>
<feature type="transmembrane region" description="Helical" evidence="8">
    <location>
        <begin position="115"/>
        <end position="137"/>
    </location>
</feature>
<feature type="transmembrane region" description="Helical" evidence="8">
    <location>
        <begin position="71"/>
        <end position="95"/>
    </location>
</feature>
<accession>A0AAE0XXX5</accession>
<feature type="transmembrane region" description="Helical" evidence="8">
    <location>
        <begin position="406"/>
        <end position="428"/>
    </location>
</feature>
<dbReference type="EMBL" id="JAWDGP010007329">
    <property type="protein sequence ID" value="KAK3725565.1"/>
    <property type="molecule type" value="Genomic_DNA"/>
</dbReference>
<keyword evidence="4 8" id="KW-0812">Transmembrane</keyword>
<dbReference type="GO" id="GO:0044341">
    <property type="term" value="P:sodium-dependent phosphate transport"/>
    <property type="evidence" value="ECO:0007669"/>
    <property type="project" value="InterPro"/>
</dbReference>
<feature type="transmembrane region" description="Helical" evidence="8">
    <location>
        <begin position="434"/>
        <end position="451"/>
    </location>
</feature>